<evidence type="ECO:0000256" key="7">
    <source>
        <dbReference type="SAM" id="Phobius"/>
    </source>
</evidence>
<evidence type="ECO:0000256" key="4">
    <source>
        <dbReference type="ARBA" id="ARBA00022692"/>
    </source>
</evidence>
<feature type="transmembrane region" description="Helical" evidence="7">
    <location>
        <begin position="215"/>
        <end position="234"/>
    </location>
</feature>
<evidence type="ECO:0000313" key="10">
    <source>
        <dbReference type="Proteomes" id="UP001501599"/>
    </source>
</evidence>
<keyword evidence="6 7" id="KW-0472">Membrane</keyword>
<keyword evidence="3" id="KW-1003">Cell membrane</keyword>
<feature type="transmembrane region" description="Helical" evidence="7">
    <location>
        <begin position="100"/>
        <end position="120"/>
    </location>
</feature>
<feature type="transmembrane region" description="Helical" evidence="7">
    <location>
        <begin position="254"/>
        <end position="272"/>
    </location>
</feature>
<evidence type="ECO:0000256" key="1">
    <source>
        <dbReference type="ARBA" id="ARBA00004651"/>
    </source>
</evidence>
<feature type="transmembrane region" description="Helical" evidence="7">
    <location>
        <begin position="187"/>
        <end position="209"/>
    </location>
</feature>
<accession>A0ABN3AN36</accession>
<dbReference type="Pfam" id="PF01757">
    <property type="entry name" value="Acyl_transf_3"/>
    <property type="match status" value="1"/>
</dbReference>
<evidence type="ECO:0000259" key="8">
    <source>
        <dbReference type="Pfam" id="PF01757"/>
    </source>
</evidence>
<dbReference type="Proteomes" id="UP001501599">
    <property type="component" value="Unassembled WGS sequence"/>
</dbReference>
<dbReference type="PANTHER" id="PTHR40074">
    <property type="entry name" value="O-ACETYLTRANSFERASE WECH"/>
    <property type="match status" value="1"/>
</dbReference>
<evidence type="ECO:0000256" key="3">
    <source>
        <dbReference type="ARBA" id="ARBA00022475"/>
    </source>
</evidence>
<organism evidence="9 10">
    <name type="scientific">Agrococcus versicolor</name>
    <dbReference type="NCBI Taxonomy" id="501482"/>
    <lineage>
        <taxon>Bacteria</taxon>
        <taxon>Bacillati</taxon>
        <taxon>Actinomycetota</taxon>
        <taxon>Actinomycetes</taxon>
        <taxon>Micrococcales</taxon>
        <taxon>Microbacteriaceae</taxon>
        <taxon>Agrococcus</taxon>
    </lineage>
</organism>
<gene>
    <name evidence="9" type="ORF">GCM10009846_10970</name>
</gene>
<feature type="transmembrane region" description="Helical" evidence="7">
    <location>
        <begin position="284"/>
        <end position="302"/>
    </location>
</feature>
<comment type="caution">
    <text evidence="9">The sequence shown here is derived from an EMBL/GenBank/DDBJ whole genome shotgun (WGS) entry which is preliminary data.</text>
</comment>
<feature type="transmembrane region" description="Helical" evidence="7">
    <location>
        <begin position="74"/>
        <end position="94"/>
    </location>
</feature>
<dbReference type="PANTHER" id="PTHR40074:SF2">
    <property type="entry name" value="O-ACETYLTRANSFERASE WECH"/>
    <property type="match status" value="1"/>
</dbReference>
<feature type="domain" description="Acyltransferase 3" evidence="8">
    <location>
        <begin position="1"/>
        <end position="292"/>
    </location>
</feature>
<dbReference type="EMBL" id="BAAAQT010000005">
    <property type="protein sequence ID" value="GAA2172551.1"/>
    <property type="molecule type" value="Genomic_DNA"/>
</dbReference>
<reference evidence="9 10" key="1">
    <citation type="journal article" date="2019" name="Int. J. Syst. Evol. Microbiol.">
        <title>The Global Catalogue of Microorganisms (GCM) 10K type strain sequencing project: providing services to taxonomists for standard genome sequencing and annotation.</title>
        <authorList>
            <consortium name="The Broad Institute Genomics Platform"/>
            <consortium name="The Broad Institute Genome Sequencing Center for Infectious Disease"/>
            <person name="Wu L."/>
            <person name="Ma J."/>
        </authorList>
    </citation>
    <scope>NUCLEOTIDE SEQUENCE [LARGE SCALE GENOMIC DNA]</scope>
    <source>
        <strain evidence="9 10">JCM 16026</strain>
    </source>
</reference>
<comment type="subcellular location">
    <subcellularLocation>
        <location evidence="1">Cell membrane</location>
        <topology evidence="1">Multi-pass membrane protein</topology>
    </subcellularLocation>
</comment>
<proteinExistence type="inferred from homology"/>
<evidence type="ECO:0000256" key="5">
    <source>
        <dbReference type="ARBA" id="ARBA00022989"/>
    </source>
</evidence>
<keyword evidence="10" id="KW-1185">Reference proteome</keyword>
<evidence type="ECO:0000313" key="9">
    <source>
        <dbReference type="EMBL" id="GAA2172551.1"/>
    </source>
</evidence>
<comment type="similarity">
    <text evidence="2">Belongs to the acyltransferase 3 family.</text>
</comment>
<protein>
    <recommendedName>
        <fullName evidence="8">Acyltransferase 3 domain-containing protein</fullName>
    </recommendedName>
</protein>
<evidence type="ECO:0000256" key="6">
    <source>
        <dbReference type="ARBA" id="ARBA00023136"/>
    </source>
</evidence>
<name>A0ABN3AN36_9MICO</name>
<dbReference type="InterPro" id="IPR002656">
    <property type="entry name" value="Acyl_transf_3_dom"/>
</dbReference>
<feature type="transmembrane region" description="Helical" evidence="7">
    <location>
        <begin position="41"/>
        <end position="62"/>
    </location>
</feature>
<keyword evidence="5 7" id="KW-1133">Transmembrane helix</keyword>
<sequence>MDGLRGLAIVLIVELHASAIMRMHGINPSPVLEWLDVAVYPFRIPLLMLLSGMLLPASLAKGPRRYLVGKARTILWPYAVWSLLLVLAYDFVPWSSLLDAILAPSSHLWFLQALLVAYLAALALRRVPTWASALGAFAAAGALRLVDLPEWAAQMQPERLLTMLGYFLVGALLRRHWDVAERWLRRAWVLAVLVAGAVGLVAISLAPGVRLSYTMAQYAPLVVMGALALVAIALRLRWTSPPARLLRAIGRDSIVFYVTHWFVVMAVLWPLWLVPDFVPLDVHLLAVAAALLAGGVVAWLSHRVRVVRLLFRI</sequence>
<keyword evidence="4 7" id="KW-0812">Transmembrane</keyword>
<evidence type="ECO:0000256" key="2">
    <source>
        <dbReference type="ARBA" id="ARBA00007400"/>
    </source>
</evidence>